<reference evidence="2" key="1">
    <citation type="submission" date="2024-06" db="EMBL/GenBank/DDBJ databases">
        <authorList>
            <person name="Coelho C."/>
            <person name="Bento M."/>
            <person name="Garcia E."/>
            <person name="Camelo A."/>
            <person name="Brandao I."/>
            <person name="Espirito Santo C."/>
            <person name="Trovao J."/>
            <person name="Verissimo A."/>
            <person name="Costa J."/>
            <person name="Tiago I."/>
        </authorList>
    </citation>
    <scope>NUCLEOTIDE SEQUENCE</scope>
    <source>
        <strain evidence="2">KWT182</strain>
    </source>
</reference>
<dbReference type="AlphaFoldDB" id="A0AAU7QAM8"/>
<dbReference type="EMBL" id="CP157947">
    <property type="protein sequence ID" value="XBS70207.1"/>
    <property type="molecule type" value="Genomic_DNA"/>
</dbReference>
<keyword evidence="1" id="KW-0732">Signal</keyword>
<evidence type="ECO:0000313" key="2">
    <source>
        <dbReference type="EMBL" id="XBS70207.1"/>
    </source>
</evidence>
<feature type="signal peptide" evidence="1">
    <location>
        <begin position="1"/>
        <end position="24"/>
    </location>
</feature>
<sequence>MTIKKLTRAAVLLAAVALAPDADTATVSLVNTQAPGYYKIMVGGAQGYRVV</sequence>
<name>A0AAU7QAM8_9GAMM</name>
<evidence type="ECO:0000256" key="1">
    <source>
        <dbReference type="SAM" id="SignalP"/>
    </source>
</evidence>
<gene>
    <name evidence="2" type="ORF">ABK905_02695</name>
</gene>
<protein>
    <submittedName>
        <fullName evidence="2">Uncharacterized protein</fullName>
    </submittedName>
</protein>
<organism evidence="2">
    <name type="scientific">Acerihabitans sp. KWT182</name>
    <dbReference type="NCBI Taxonomy" id="3157919"/>
    <lineage>
        <taxon>Bacteria</taxon>
        <taxon>Pseudomonadati</taxon>
        <taxon>Pseudomonadota</taxon>
        <taxon>Gammaproteobacteria</taxon>
        <taxon>Enterobacterales</taxon>
        <taxon>Pectobacteriaceae</taxon>
        <taxon>Acerihabitans</taxon>
    </lineage>
</organism>
<feature type="chain" id="PRO_5043986272" evidence="1">
    <location>
        <begin position="25"/>
        <end position="51"/>
    </location>
</feature>
<proteinExistence type="predicted"/>
<accession>A0AAU7QAM8</accession>